<evidence type="ECO:0000313" key="6">
    <source>
        <dbReference type="Proteomes" id="UP000799428"/>
    </source>
</evidence>
<protein>
    <submittedName>
        <fullName evidence="5">Uncharacterized protein</fullName>
    </submittedName>
</protein>
<dbReference type="InterPro" id="IPR029045">
    <property type="entry name" value="ClpP/crotonase-like_dom_sf"/>
</dbReference>
<dbReference type="GO" id="GO:0006508">
    <property type="term" value="P:proteolysis"/>
    <property type="evidence" value="ECO:0007669"/>
    <property type="project" value="InterPro"/>
</dbReference>
<feature type="chain" id="PRO_5026308220" evidence="2">
    <location>
        <begin position="19"/>
        <end position="795"/>
    </location>
</feature>
<evidence type="ECO:0000256" key="2">
    <source>
        <dbReference type="SAM" id="SignalP"/>
    </source>
</evidence>
<evidence type="ECO:0000259" key="4">
    <source>
        <dbReference type="Pfam" id="PF23658"/>
    </source>
</evidence>
<dbReference type="Pfam" id="PF03572">
    <property type="entry name" value="Peptidase_S41"/>
    <property type="match status" value="1"/>
</dbReference>
<dbReference type="InterPro" id="IPR052766">
    <property type="entry name" value="S41A_metabolite_peptidase"/>
</dbReference>
<dbReference type="PANTHER" id="PTHR37049">
    <property type="entry name" value="PEPTIDASE S41 FAMILY PROTEIN"/>
    <property type="match status" value="1"/>
</dbReference>
<dbReference type="PANTHER" id="PTHR37049:SF4">
    <property type="entry name" value="RHODANESE DOMAIN-CONTAINING PROTEIN"/>
    <property type="match status" value="1"/>
</dbReference>
<keyword evidence="2" id="KW-0732">Signal</keyword>
<sequence>MFKMRSLSTLLLVAIAHASESIRSPVDSRDVGIPTTFTTKRETTTEPCANIASAWAIAKPKMNGNINVPAKAAYDCLMSVPVDVQGDLKMIDEMKLFLQFQSDLSYLKDGIKTHNAEPLDLLAGLDEISQSVRSGLETSEYNVQQRLSSLLRKAGDFHLQWNADIQTPFTFIRRSSELVSYSTDGLALPQIYLYDDILPALQSGREPVASPLKTINGKDAFEYLDNIASSYATFHDQDARYNTLFVNLATKSTGNGQFGPFVQPPVYDGPVTNITFQNGSTISLENIAQIAPSFSFANVTDGKSFFRQFCTGSLSTVPYASSRDLVRSSSAAAIVAAAPAPAAVSDVTKTSAANHQFAAARQAASSSIPKLQPTGYPEPVIVQSQLALQGYFLNDTGYEDVAVLAMPDFGPNINNLYTTEPNVYQEVQNMLDVFLQVAVRDKKKKLIIDLRGNTGGKISLAYVFFKQLFPTLEAYGATRMRAHQALAVFSAAVADLTLNGTHTNISLAQQKALLKSYGPLDFLNIMDENGTKFTDFKDYYGPYANNKDEFTGLRRYDFSDLQNGYWGAGDFNLTGYGNQAPAPTKNPFEAENMVVMTDGSCGSTCAIFAQFMREQGKVQFIGVGGRPKKAPMQPVGGSKGAQVLGWNGIQGHMRNVLNDTKNVYGERVAQLVNLTAVGDIAAVKQLAIRASHTNTDETLGGRVNSLDNIRKGDKEGIPLEFVYEAADCKLFYTLESLRSPVALWKTAVDAKWGSGSCVEGSTGDKSSVGVENNTPFNKNKKQKPRSFREILGRSL</sequence>
<proteinExistence type="predicted"/>
<evidence type="ECO:0000313" key="5">
    <source>
        <dbReference type="EMBL" id="KAF2710747.1"/>
    </source>
</evidence>
<dbReference type="InterPro" id="IPR056186">
    <property type="entry name" value="PDZ_CPAF-rel"/>
</dbReference>
<dbReference type="AlphaFoldDB" id="A0A6G1KEG4"/>
<feature type="domain" description="CPAF-like PDZ" evidence="4">
    <location>
        <begin position="173"/>
        <end position="294"/>
    </location>
</feature>
<dbReference type="Gene3D" id="3.90.226.10">
    <property type="entry name" value="2-enoyl-CoA Hydratase, Chain A, domain 1"/>
    <property type="match status" value="1"/>
</dbReference>
<organism evidence="5 6">
    <name type="scientific">Pleomassaria siparia CBS 279.74</name>
    <dbReference type="NCBI Taxonomy" id="1314801"/>
    <lineage>
        <taxon>Eukaryota</taxon>
        <taxon>Fungi</taxon>
        <taxon>Dikarya</taxon>
        <taxon>Ascomycota</taxon>
        <taxon>Pezizomycotina</taxon>
        <taxon>Dothideomycetes</taxon>
        <taxon>Pleosporomycetidae</taxon>
        <taxon>Pleosporales</taxon>
        <taxon>Pleomassariaceae</taxon>
        <taxon>Pleomassaria</taxon>
    </lineage>
</organism>
<accession>A0A6G1KEG4</accession>
<reference evidence="5" key="1">
    <citation type="journal article" date="2020" name="Stud. Mycol.">
        <title>101 Dothideomycetes genomes: a test case for predicting lifestyles and emergence of pathogens.</title>
        <authorList>
            <person name="Haridas S."/>
            <person name="Albert R."/>
            <person name="Binder M."/>
            <person name="Bloem J."/>
            <person name="Labutti K."/>
            <person name="Salamov A."/>
            <person name="Andreopoulos B."/>
            <person name="Baker S."/>
            <person name="Barry K."/>
            <person name="Bills G."/>
            <person name="Bluhm B."/>
            <person name="Cannon C."/>
            <person name="Castanera R."/>
            <person name="Culley D."/>
            <person name="Daum C."/>
            <person name="Ezra D."/>
            <person name="Gonzalez J."/>
            <person name="Henrissat B."/>
            <person name="Kuo A."/>
            <person name="Liang C."/>
            <person name="Lipzen A."/>
            <person name="Lutzoni F."/>
            <person name="Magnuson J."/>
            <person name="Mondo S."/>
            <person name="Nolan M."/>
            <person name="Ohm R."/>
            <person name="Pangilinan J."/>
            <person name="Park H.-J."/>
            <person name="Ramirez L."/>
            <person name="Alfaro M."/>
            <person name="Sun H."/>
            <person name="Tritt A."/>
            <person name="Yoshinaga Y."/>
            <person name="Zwiers L.-H."/>
            <person name="Turgeon B."/>
            <person name="Goodwin S."/>
            <person name="Spatafora J."/>
            <person name="Crous P."/>
            <person name="Grigoriev I."/>
        </authorList>
    </citation>
    <scope>NUCLEOTIDE SEQUENCE</scope>
    <source>
        <strain evidence="5">CBS 279.74</strain>
    </source>
</reference>
<feature type="region of interest" description="Disordered" evidence="1">
    <location>
        <begin position="753"/>
        <end position="795"/>
    </location>
</feature>
<dbReference type="GO" id="GO:0008236">
    <property type="term" value="F:serine-type peptidase activity"/>
    <property type="evidence" value="ECO:0007669"/>
    <property type="project" value="InterPro"/>
</dbReference>
<name>A0A6G1KEG4_9PLEO</name>
<feature type="compositionally biased region" description="Basic and acidic residues" evidence="1">
    <location>
        <begin position="786"/>
        <end position="795"/>
    </location>
</feature>
<feature type="compositionally biased region" description="Polar residues" evidence="1">
    <location>
        <begin position="763"/>
        <end position="777"/>
    </location>
</feature>
<feature type="signal peptide" evidence="2">
    <location>
        <begin position="1"/>
        <end position="18"/>
    </location>
</feature>
<dbReference type="EMBL" id="MU005768">
    <property type="protein sequence ID" value="KAF2710747.1"/>
    <property type="molecule type" value="Genomic_DNA"/>
</dbReference>
<dbReference type="Proteomes" id="UP000799428">
    <property type="component" value="Unassembled WGS sequence"/>
</dbReference>
<evidence type="ECO:0000259" key="3">
    <source>
        <dbReference type="Pfam" id="PF03572"/>
    </source>
</evidence>
<dbReference type="Pfam" id="PF23658">
    <property type="entry name" value="PDZ_CPAF_rel"/>
    <property type="match status" value="1"/>
</dbReference>
<dbReference type="SUPFAM" id="SSF52096">
    <property type="entry name" value="ClpP/crotonase"/>
    <property type="match status" value="1"/>
</dbReference>
<gene>
    <name evidence="5" type="ORF">K504DRAFT_429018</name>
</gene>
<keyword evidence="6" id="KW-1185">Reference proteome</keyword>
<feature type="domain" description="Tail specific protease" evidence="3">
    <location>
        <begin position="400"/>
        <end position="622"/>
    </location>
</feature>
<dbReference type="InterPro" id="IPR005151">
    <property type="entry name" value="Tail-specific_protease"/>
</dbReference>
<dbReference type="OrthoDB" id="27214at2759"/>
<evidence type="ECO:0000256" key="1">
    <source>
        <dbReference type="SAM" id="MobiDB-lite"/>
    </source>
</evidence>